<evidence type="ECO:0000256" key="2">
    <source>
        <dbReference type="ARBA" id="ARBA00011081"/>
    </source>
</evidence>
<feature type="binding site" evidence="11">
    <location>
        <begin position="119"/>
        <end position="121"/>
    </location>
    <ligand>
        <name>thiamine diphosphate</name>
        <dbReference type="ChEBI" id="CHEBI:58937"/>
    </ligand>
</feature>
<dbReference type="GO" id="GO:0000287">
    <property type="term" value="F:magnesium ion binding"/>
    <property type="evidence" value="ECO:0007669"/>
    <property type="project" value="UniProtKB-UniRule"/>
</dbReference>
<dbReference type="InterPro" id="IPR005477">
    <property type="entry name" value="Dxylulose-5-P_synthase"/>
</dbReference>
<dbReference type="Pfam" id="PF02780">
    <property type="entry name" value="Transketolase_C"/>
    <property type="match status" value="1"/>
</dbReference>
<feature type="binding site" evidence="11">
    <location>
        <position position="151"/>
    </location>
    <ligand>
        <name>Mg(2+)</name>
        <dbReference type="ChEBI" id="CHEBI:18420"/>
    </ligand>
</feature>
<comment type="subunit">
    <text evidence="3 11">Homodimer.</text>
</comment>
<comment type="function">
    <text evidence="10 11">Catalyzes the acyloin condensation reaction between C atoms 2 and 3 of pyruvate and glyceraldehyde 3-phosphate to yield 1-deoxy-D-xylulose-5-phosphate (DXP).</text>
</comment>
<protein>
    <recommendedName>
        <fullName evidence="11">1-deoxy-D-xylulose-5-phosphate synthase</fullName>
        <ecNumber evidence="11">2.2.1.7</ecNumber>
    </recommendedName>
    <alternativeName>
        <fullName evidence="11">1-deoxyxylulose-5-phosphate synthase</fullName>
        <shortName evidence="11">DXP synthase</shortName>
        <shortName evidence="11">DXPS</shortName>
    </alternativeName>
</protein>
<evidence type="ECO:0000256" key="5">
    <source>
        <dbReference type="ARBA" id="ARBA00022723"/>
    </source>
</evidence>
<dbReference type="PANTHER" id="PTHR43322:SF5">
    <property type="entry name" value="1-DEOXY-D-XYLULOSE-5-PHOSPHATE SYNTHASE, CHLOROPLASTIC"/>
    <property type="match status" value="1"/>
</dbReference>
<dbReference type="EMBL" id="FQYN01000009">
    <property type="protein sequence ID" value="SHJ70736.1"/>
    <property type="molecule type" value="Genomic_DNA"/>
</dbReference>
<keyword evidence="6 11" id="KW-0460">Magnesium</keyword>
<evidence type="ECO:0000256" key="10">
    <source>
        <dbReference type="ARBA" id="ARBA00055605"/>
    </source>
</evidence>
<proteinExistence type="inferred from homology"/>
<evidence type="ECO:0000259" key="12">
    <source>
        <dbReference type="SMART" id="SM00861"/>
    </source>
</evidence>
<feature type="binding site" evidence="11">
    <location>
        <position position="377"/>
    </location>
    <ligand>
        <name>thiamine diphosphate</name>
        <dbReference type="ChEBI" id="CHEBI:58937"/>
    </ligand>
</feature>
<dbReference type="SUPFAM" id="SSF52922">
    <property type="entry name" value="TK C-terminal domain-like"/>
    <property type="match status" value="1"/>
</dbReference>
<gene>
    <name evidence="11" type="primary">dxs</name>
    <name evidence="13" type="ORF">SAMN02745146_3766</name>
</gene>
<dbReference type="GO" id="GO:0009228">
    <property type="term" value="P:thiamine biosynthetic process"/>
    <property type="evidence" value="ECO:0007669"/>
    <property type="project" value="UniProtKB-UniRule"/>
</dbReference>
<dbReference type="FunFam" id="3.40.50.920:FF:000002">
    <property type="entry name" value="1-deoxy-D-xylulose-5-phosphate synthase"/>
    <property type="match status" value="1"/>
</dbReference>
<dbReference type="GO" id="GO:0030976">
    <property type="term" value="F:thiamine pyrophosphate binding"/>
    <property type="evidence" value="ECO:0007669"/>
    <property type="project" value="UniProtKB-UniRule"/>
</dbReference>
<dbReference type="Gene3D" id="3.40.50.920">
    <property type="match status" value="1"/>
</dbReference>
<dbReference type="CDD" id="cd02007">
    <property type="entry name" value="TPP_DXS"/>
    <property type="match status" value="1"/>
</dbReference>
<dbReference type="Proteomes" id="UP000184418">
    <property type="component" value="Unassembled WGS sequence"/>
</dbReference>
<feature type="binding site" evidence="11">
    <location>
        <begin position="152"/>
        <end position="153"/>
    </location>
    <ligand>
        <name>thiamine diphosphate</name>
        <dbReference type="ChEBI" id="CHEBI:58937"/>
    </ligand>
</feature>
<evidence type="ECO:0000256" key="6">
    <source>
        <dbReference type="ARBA" id="ARBA00022842"/>
    </source>
</evidence>
<evidence type="ECO:0000256" key="8">
    <source>
        <dbReference type="ARBA" id="ARBA00023052"/>
    </source>
</evidence>
<organism evidence="13 14">
    <name type="scientific">Hymenobacter daecheongensis DSM 21074</name>
    <dbReference type="NCBI Taxonomy" id="1121955"/>
    <lineage>
        <taxon>Bacteria</taxon>
        <taxon>Pseudomonadati</taxon>
        <taxon>Bacteroidota</taxon>
        <taxon>Cytophagia</taxon>
        <taxon>Cytophagales</taxon>
        <taxon>Hymenobacteraceae</taxon>
        <taxon>Hymenobacter</taxon>
    </lineage>
</organism>
<accession>A0A1M6LHR4</accession>
<keyword evidence="14" id="KW-1185">Reference proteome</keyword>
<dbReference type="HAMAP" id="MF_00315">
    <property type="entry name" value="DXP_synth"/>
    <property type="match status" value="1"/>
</dbReference>
<evidence type="ECO:0000256" key="3">
    <source>
        <dbReference type="ARBA" id="ARBA00011738"/>
    </source>
</evidence>
<dbReference type="GO" id="GO:0019288">
    <property type="term" value="P:isopentenyl diphosphate biosynthetic process, methylerythritol 4-phosphate pathway"/>
    <property type="evidence" value="ECO:0007669"/>
    <property type="project" value="TreeGrafter"/>
</dbReference>
<keyword evidence="5 11" id="KW-0479">Metal-binding</keyword>
<sequence>MIVEPGELLAAIDSPDDLKKLSEDQLVQLSQELRQFIVDTVSIYGGHFGASLGVVELSVALHYVFNTPYDQLVWDVGHQAYGHKILTGRRDRFPTNRRYGGMSGFPKRKESEYDAFGVGHSSTSIGAALGMAVASDYKKEFDRQHIAVIGDGAMTAGMAFEALNHAGVTNSNLLVILNDNCMSIDPNVGALKEYLTDITTSRTYNKVRDELWNVLGKLSKFGPNPQQVARKVEAAMKATLLKQSNLFEALKFRYFGPVDGHDVQHLVTILNDLKSIPGPKILHCVTVKGKGYALAEKDQTLWHAPGLFDKITGEIYKKHHEKPQPPKYQDVFGHTMVELAQQNGKVMGVTPAMPSGCSLNIMMDAMPDRAFDVGIAEQHAVVFSAGLATQGLVPFCNIYSSFMQRAYDQVLHDVALQNLNVVFCLDRAGFAGADGPTHHGCYDLAYMRCIPNMVVSAPMNEEELRNLMYTAQLPDMGPFSIRYPRGEGVMPEWRLPFKKITVGTGRVVCEGTDVAILSIGHIGNYAVKATAQLAAEGLSAGHYDMRFCKPLDEEMLAAVCSKYKAIVTVEDGCLQGGFGAAVLEFMADHGYHLPVQRLGIPDRVVEHGTQDELYKECGFDAAGIAAAVRTLSGKVAAKAAVETVIR</sequence>
<feature type="binding site" evidence="11">
    <location>
        <position position="180"/>
    </location>
    <ligand>
        <name>Mg(2+)</name>
        <dbReference type="ChEBI" id="CHEBI:18420"/>
    </ligand>
</feature>
<evidence type="ECO:0000256" key="7">
    <source>
        <dbReference type="ARBA" id="ARBA00022977"/>
    </source>
</evidence>
<feature type="binding site" evidence="11">
    <location>
        <position position="78"/>
    </location>
    <ligand>
        <name>thiamine diphosphate</name>
        <dbReference type="ChEBI" id="CHEBI:58937"/>
    </ligand>
</feature>
<evidence type="ECO:0000313" key="13">
    <source>
        <dbReference type="EMBL" id="SHJ70736.1"/>
    </source>
</evidence>
<comment type="catalytic activity">
    <reaction evidence="11">
        <text>D-glyceraldehyde 3-phosphate + pyruvate + H(+) = 1-deoxy-D-xylulose 5-phosphate + CO2</text>
        <dbReference type="Rhea" id="RHEA:12605"/>
        <dbReference type="ChEBI" id="CHEBI:15361"/>
        <dbReference type="ChEBI" id="CHEBI:15378"/>
        <dbReference type="ChEBI" id="CHEBI:16526"/>
        <dbReference type="ChEBI" id="CHEBI:57792"/>
        <dbReference type="ChEBI" id="CHEBI:59776"/>
        <dbReference type="EC" id="2.2.1.7"/>
    </reaction>
</comment>
<dbReference type="SMART" id="SM00861">
    <property type="entry name" value="Transket_pyr"/>
    <property type="match status" value="1"/>
</dbReference>
<keyword evidence="9 11" id="KW-0414">Isoprene biosynthesis</keyword>
<keyword evidence="4 11" id="KW-0808">Transferase</keyword>
<dbReference type="PANTHER" id="PTHR43322">
    <property type="entry name" value="1-D-DEOXYXYLULOSE 5-PHOSPHATE SYNTHASE-RELATED"/>
    <property type="match status" value="1"/>
</dbReference>
<dbReference type="PROSITE" id="PS00802">
    <property type="entry name" value="TRANSKETOLASE_2"/>
    <property type="match status" value="1"/>
</dbReference>
<evidence type="ECO:0000313" key="14">
    <source>
        <dbReference type="Proteomes" id="UP000184418"/>
    </source>
</evidence>
<feature type="binding site" evidence="11">
    <location>
        <position position="180"/>
    </location>
    <ligand>
        <name>thiamine diphosphate</name>
        <dbReference type="ChEBI" id="CHEBI:58937"/>
    </ligand>
</feature>
<dbReference type="GO" id="GO:0016114">
    <property type="term" value="P:terpenoid biosynthetic process"/>
    <property type="evidence" value="ECO:0007669"/>
    <property type="project" value="UniProtKB-UniRule"/>
</dbReference>
<dbReference type="InterPro" id="IPR049557">
    <property type="entry name" value="Transketolase_CS"/>
</dbReference>
<comment type="pathway">
    <text evidence="1 11">Metabolic intermediate biosynthesis; 1-deoxy-D-xylulose 5-phosphate biosynthesis; 1-deoxy-D-xylulose 5-phosphate from D-glyceraldehyde 3-phosphate and pyruvate: step 1/1.</text>
</comment>
<dbReference type="Pfam" id="PF02779">
    <property type="entry name" value="Transket_pyr"/>
    <property type="match status" value="1"/>
</dbReference>
<evidence type="ECO:0000256" key="4">
    <source>
        <dbReference type="ARBA" id="ARBA00022679"/>
    </source>
</evidence>
<evidence type="ECO:0000256" key="11">
    <source>
        <dbReference type="HAMAP-Rule" id="MF_00315"/>
    </source>
</evidence>
<dbReference type="CDD" id="cd07033">
    <property type="entry name" value="TPP_PYR_DXS_TK_like"/>
    <property type="match status" value="1"/>
</dbReference>
<feature type="domain" description="Transketolase-like pyrimidine-binding" evidence="12">
    <location>
        <begin position="326"/>
        <end position="491"/>
    </location>
</feature>
<dbReference type="InterPro" id="IPR020826">
    <property type="entry name" value="Transketolase_BS"/>
</dbReference>
<feature type="binding site" evidence="11">
    <location>
        <position position="292"/>
    </location>
    <ligand>
        <name>thiamine diphosphate</name>
        <dbReference type="ChEBI" id="CHEBI:58937"/>
    </ligand>
</feature>
<dbReference type="Gene3D" id="3.40.50.970">
    <property type="match status" value="2"/>
</dbReference>
<keyword evidence="7 11" id="KW-0784">Thiamine biosynthesis</keyword>
<dbReference type="NCBIfam" id="TIGR00204">
    <property type="entry name" value="dxs"/>
    <property type="match status" value="1"/>
</dbReference>
<keyword evidence="8 11" id="KW-0786">Thiamine pyrophosphate</keyword>
<dbReference type="GO" id="GO:0005829">
    <property type="term" value="C:cytosol"/>
    <property type="evidence" value="ECO:0007669"/>
    <property type="project" value="TreeGrafter"/>
</dbReference>
<dbReference type="UniPathway" id="UPA00064">
    <property type="reaction ID" value="UER00091"/>
</dbReference>
<dbReference type="Pfam" id="PF13292">
    <property type="entry name" value="DXP_synthase_N"/>
    <property type="match status" value="1"/>
</dbReference>
<comment type="similarity">
    <text evidence="2 11">Belongs to the transketolase family. DXPS subfamily.</text>
</comment>
<dbReference type="NCBIfam" id="NF003933">
    <property type="entry name" value="PRK05444.2-2"/>
    <property type="match status" value="1"/>
</dbReference>
<dbReference type="FunFam" id="3.40.50.970:FF:000005">
    <property type="entry name" value="1-deoxy-D-xylulose-5-phosphate synthase"/>
    <property type="match status" value="1"/>
</dbReference>
<dbReference type="STRING" id="1121955.SAMN02745146_3766"/>
<dbReference type="InterPro" id="IPR029061">
    <property type="entry name" value="THDP-binding"/>
</dbReference>
<dbReference type="RefSeq" id="WP_073112062.1">
    <property type="nucleotide sequence ID" value="NZ_FQYN01000009.1"/>
</dbReference>
<reference evidence="13 14" key="1">
    <citation type="submission" date="2016-11" db="EMBL/GenBank/DDBJ databases">
        <authorList>
            <person name="Jaros S."/>
            <person name="Januszkiewicz K."/>
            <person name="Wedrychowicz H."/>
        </authorList>
    </citation>
    <scope>NUCLEOTIDE SEQUENCE [LARGE SCALE GENOMIC DNA]</scope>
    <source>
        <strain evidence="13 14">DSM 21074</strain>
    </source>
</reference>
<dbReference type="OrthoDB" id="9803371at2"/>
<dbReference type="AlphaFoldDB" id="A0A1M6LHR4"/>
<name>A0A1M6LHR4_9BACT</name>
<comment type="cofactor">
    <cofactor evidence="11">
        <name>Mg(2+)</name>
        <dbReference type="ChEBI" id="CHEBI:18420"/>
    </cofactor>
    <text evidence="11">Binds 1 Mg(2+) ion per subunit.</text>
</comment>
<evidence type="ECO:0000256" key="9">
    <source>
        <dbReference type="ARBA" id="ARBA00023229"/>
    </source>
</evidence>
<dbReference type="PROSITE" id="PS00801">
    <property type="entry name" value="TRANSKETOLASE_1"/>
    <property type="match status" value="1"/>
</dbReference>
<dbReference type="InterPro" id="IPR009014">
    <property type="entry name" value="Transketo_C/PFOR_II"/>
</dbReference>
<dbReference type="InterPro" id="IPR033248">
    <property type="entry name" value="Transketolase_C"/>
</dbReference>
<dbReference type="InterPro" id="IPR005475">
    <property type="entry name" value="Transketolase-like_Pyr-bd"/>
</dbReference>
<evidence type="ECO:0000256" key="1">
    <source>
        <dbReference type="ARBA" id="ARBA00004980"/>
    </source>
</evidence>
<dbReference type="GO" id="GO:0008661">
    <property type="term" value="F:1-deoxy-D-xylulose-5-phosphate synthase activity"/>
    <property type="evidence" value="ECO:0007669"/>
    <property type="project" value="UniProtKB-UniRule"/>
</dbReference>
<comment type="cofactor">
    <cofactor evidence="11">
        <name>thiamine diphosphate</name>
        <dbReference type="ChEBI" id="CHEBI:58937"/>
    </cofactor>
    <text evidence="11">Binds 1 thiamine pyrophosphate per subunit.</text>
</comment>
<dbReference type="SUPFAM" id="SSF52518">
    <property type="entry name" value="Thiamin diphosphate-binding fold (THDP-binding)"/>
    <property type="match status" value="2"/>
</dbReference>
<dbReference type="EC" id="2.2.1.7" evidence="11"/>